<name>A0ABW9RU50_9BACT</name>
<dbReference type="SUPFAM" id="SSF82784">
    <property type="entry name" value="OsmC-like"/>
    <property type="match status" value="1"/>
</dbReference>
<evidence type="ECO:0000313" key="3">
    <source>
        <dbReference type="Proteomes" id="UP000798808"/>
    </source>
</evidence>
<protein>
    <submittedName>
        <fullName evidence="2">Ohr family peroxiredoxin</fullName>
    </submittedName>
</protein>
<dbReference type="PANTHER" id="PTHR33797:SF2">
    <property type="entry name" value="ORGANIC HYDROPEROXIDE RESISTANCE PROTEIN-LIKE"/>
    <property type="match status" value="1"/>
</dbReference>
<dbReference type="Gene3D" id="3.30.300.20">
    <property type="match status" value="1"/>
</dbReference>
<evidence type="ECO:0000256" key="1">
    <source>
        <dbReference type="ARBA" id="ARBA00007378"/>
    </source>
</evidence>
<dbReference type="RefSeq" id="WP_155174523.1">
    <property type="nucleotide sequence ID" value="NZ_BAAAFL010000027.1"/>
</dbReference>
<dbReference type="PANTHER" id="PTHR33797">
    <property type="entry name" value="ORGANIC HYDROPEROXIDE RESISTANCE PROTEIN-LIKE"/>
    <property type="match status" value="1"/>
</dbReference>
<dbReference type="Gene3D" id="2.20.25.10">
    <property type="match status" value="1"/>
</dbReference>
<comment type="caution">
    <text evidence="2">The sequence shown here is derived from an EMBL/GenBank/DDBJ whole genome shotgun (WGS) entry which is preliminary data.</text>
</comment>
<dbReference type="Pfam" id="PF02566">
    <property type="entry name" value="OsmC"/>
    <property type="match status" value="1"/>
</dbReference>
<evidence type="ECO:0000313" key="2">
    <source>
        <dbReference type="EMBL" id="MTI27523.1"/>
    </source>
</evidence>
<sequence length="143" mass="15354">MKPLYTAEVTAQGGRDGNIKSQEGNLNLQLSKPESMGGDGSAGTNPEQLFAAAYGPCFLGAMKEMAKHLKVELSDPKIIVKVSLHDNDGKFHLSAALNVVDEAVEEDVLTDLVKKTHQVCPYSKATRGNMEVVLTANKIEVEA</sequence>
<accession>A0ABW9RU50</accession>
<dbReference type="Proteomes" id="UP000798808">
    <property type="component" value="Unassembled WGS sequence"/>
</dbReference>
<dbReference type="EMBL" id="SMLW01000632">
    <property type="protein sequence ID" value="MTI27523.1"/>
    <property type="molecule type" value="Genomic_DNA"/>
</dbReference>
<proteinExistence type="inferred from homology"/>
<gene>
    <name evidence="2" type="ORF">E1163_21380</name>
</gene>
<dbReference type="NCBIfam" id="TIGR03561">
    <property type="entry name" value="organ_hyd_perox"/>
    <property type="match status" value="1"/>
</dbReference>
<dbReference type="InterPro" id="IPR036102">
    <property type="entry name" value="OsmC/Ohrsf"/>
</dbReference>
<reference evidence="2 3" key="1">
    <citation type="submission" date="2019-02" db="EMBL/GenBank/DDBJ databases">
        <authorList>
            <person name="Goldberg S.R."/>
            <person name="Haltli B.A."/>
            <person name="Correa H."/>
            <person name="Russell K.G."/>
        </authorList>
    </citation>
    <scope>NUCLEOTIDE SEQUENCE [LARGE SCALE GENOMIC DNA]</scope>
    <source>
        <strain evidence="2 3">JCM 16186</strain>
    </source>
</reference>
<keyword evidence="3" id="KW-1185">Reference proteome</keyword>
<organism evidence="2 3">
    <name type="scientific">Fulvivirga kasyanovii</name>
    <dbReference type="NCBI Taxonomy" id="396812"/>
    <lineage>
        <taxon>Bacteria</taxon>
        <taxon>Pseudomonadati</taxon>
        <taxon>Bacteroidota</taxon>
        <taxon>Cytophagia</taxon>
        <taxon>Cytophagales</taxon>
        <taxon>Fulvivirgaceae</taxon>
        <taxon>Fulvivirga</taxon>
    </lineage>
</organism>
<dbReference type="InterPro" id="IPR003718">
    <property type="entry name" value="OsmC/Ohr_fam"/>
</dbReference>
<dbReference type="InterPro" id="IPR015946">
    <property type="entry name" value="KH_dom-like_a/b"/>
</dbReference>
<dbReference type="InterPro" id="IPR019953">
    <property type="entry name" value="OHR"/>
</dbReference>
<comment type="similarity">
    <text evidence="1">Belongs to the OsmC/Ohr family.</text>
</comment>